<keyword evidence="6" id="KW-0547">Nucleotide-binding</keyword>
<dbReference type="GO" id="GO:0003934">
    <property type="term" value="F:GTP cyclohydrolase I activity"/>
    <property type="evidence" value="ECO:0007669"/>
    <property type="project" value="UniProtKB-UniRule"/>
</dbReference>
<dbReference type="SUPFAM" id="SSF55620">
    <property type="entry name" value="Tetrahydrobiopterin biosynthesis enzymes-like"/>
    <property type="match status" value="1"/>
</dbReference>
<evidence type="ECO:0000256" key="1">
    <source>
        <dbReference type="ARBA" id="ARBA00001052"/>
    </source>
</evidence>
<dbReference type="GO" id="GO:0005737">
    <property type="term" value="C:cytoplasm"/>
    <property type="evidence" value="ECO:0007669"/>
    <property type="project" value="TreeGrafter"/>
</dbReference>
<dbReference type="GO" id="GO:0046654">
    <property type="term" value="P:tetrahydrofolate biosynthetic process"/>
    <property type="evidence" value="ECO:0007669"/>
    <property type="project" value="UniProtKB-UniRule"/>
</dbReference>
<dbReference type="PROSITE" id="PS00859">
    <property type="entry name" value="GTP_CYCLOHYDROL_1_1"/>
    <property type="match status" value="1"/>
</dbReference>
<comment type="subunit">
    <text evidence="6">Homopolymer.</text>
</comment>
<dbReference type="InterPro" id="IPR001474">
    <property type="entry name" value="GTP_CycHdrlase_I"/>
</dbReference>
<keyword evidence="4 6" id="KW-0554">One-carbon metabolism</keyword>
<dbReference type="PANTHER" id="PTHR11109">
    <property type="entry name" value="GTP CYCLOHYDROLASE I"/>
    <property type="match status" value="1"/>
</dbReference>
<keyword evidence="6" id="KW-0342">GTP-binding</keyword>
<dbReference type="InterPro" id="IPR018234">
    <property type="entry name" value="GTP_CycHdrlase_I_CS"/>
</dbReference>
<dbReference type="AlphaFoldDB" id="A0A9D7XRD4"/>
<comment type="similarity">
    <text evidence="3 6">Belongs to the GTP cyclohydrolase I family.</text>
</comment>
<reference evidence="8 9" key="1">
    <citation type="submission" date="2020-10" db="EMBL/GenBank/DDBJ databases">
        <title>Connecting structure to function with the recovery of over 1000 high-quality activated sludge metagenome-assembled genomes encoding full-length rRNA genes using long-read sequencing.</title>
        <authorList>
            <person name="Singleton C.M."/>
            <person name="Petriglieri F."/>
            <person name="Kristensen J.M."/>
            <person name="Kirkegaard R.H."/>
            <person name="Michaelsen T.Y."/>
            <person name="Andersen M.H."/>
            <person name="Karst S.M."/>
            <person name="Dueholm M.S."/>
            <person name="Nielsen P.H."/>
            <person name="Albertsen M."/>
        </authorList>
    </citation>
    <scope>NUCLEOTIDE SEQUENCE [LARGE SCALE GENOMIC DNA]</scope>
    <source>
        <strain evidence="8">Ribe_18-Q3-R11-54_MAXAC.273</strain>
    </source>
</reference>
<dbReference type="InterPro" id="IPR043133">
    <property type="entry name" value="GTP-CH-I_C/QueF"/>
</dbReference>
<comment type="caution">
    <text evidence="8">The sequence shown here is derived from an EMBL/GenBank/DDBJ whole genome shotgun (WGS) entry which is preliminary data.</text>
</comment>
<dbReference type="HAMAP" id="MF_00223">
    <property type="entry name" value="FolE"/>
    <property type="match status" value="1"/>
</dbReference>
<dbReference type="GO" id="GO:0008270">
    <property type="term" value="F:zinc ion binding"/>
    <property type="evidence" value="ECO:0007669"/>
    <property type="project" value="UniProtKB-UniRule"/>
</dbReference>
<evidence type="ECO:0000259" key="7">
    <source>
        <dbReference type="Pfam" id="PF01227"/>
    </source>
</evidence>
<comment type="catalytic activity">
    <reaction evidence="1 6">
        <text>GTP + H2O = 7,8-dihydroneopterin 3'-triphosphate + formate + H(+)</text>
        <dbReference type="Rhea" id="RHEA:17473"/>
        <dbReference type="ChEBI" id="CHEBI:15377"/>
        <dbReference type="ChEBI" id="CHEBI:15378"/>
        <dbReference type="ChEBI" id="CHEBI:15740"/>
        <dbReference type="ChEBI" id="CHEBI:37565"/>
        <dbReference type="ChEBI" id="CHEBI:58462"/>
        <dbReference type="EC" id="3.5.4.16"/>
    </reaction>
</comment>
<evidence type="ECO:0000256" key="6">
    <source>
        <dbReference type="HAMAP-Rule" id="MF_00223"/>
    </source>
</evidence>
<comment type="pathway">
    <text evidence="2 6">Cofactor biosynthesis; 7,8-dihydroneopterin triphosphate biosynthesis; 7,8-dihydroneopterin triphosphate from GTP: step 1/1.</text>
</comment>
<dbReference type="PROSITE" id="PS00860">
    <property type="entry name" value="GTP_CYCLOHYDROL_1_2"/>
    <property type="match status" value="1"/>
</dbReference>
<name>A0A9D7XRD4_9BACT</name>
<dbReference type="NCBIfam" id="NF006825">
    <property type="entry name" value="PRK09347.1-2"/>
    <property type="match status" value="1"/>
</dbReference>
<evidence type="ECO:0000256" key="4">
    <source>
        <dbReference type="ARBA" id="ARBA00022563"/>
    </source>
</evidence>
<evidence type="ECO:0000256" key="2">
    <source>
        <dbReference type="ARBA" id="ARBA00005080"/>
    </source>
</evidence>
<evidence type="ECO:0000256" key="5">
    <source>
        <dbReference type="ARBA" id="ARBA00022801"/>
    </source>
</evidence>
<accession>A0A9D7XRD4</accession>
<feature type="binding site" evidence="6">
    <location>
        <position position="88"/>
    </location>
    <ligand>
        <name>Zn(2+)</name>
        <dbReference type="ChEBI" id="CHEBI:29105"/>
    </ligand>
</feature>
<feature type="domain" description="GTP cyclohydrolase I" evidence="7">
    <location>
        <begin position="19"/>
        <end position="194"/>
    </location>
</feature>
<protein>
    <recommendedName>
        <fullName evidence="6">GTP cyclohydrolase 1</fullName>
        <ecNumber evidence="6">3.5.4.16</ecNumber>
    </recommendedName>
    <alternativeName>
        <fullName evidence="6">GTP cyclohydrolase I</fullName>
        <shortName evidence="6">GTP-CH-I</shortName>
    </alternativeName>
</protein>
<keyword evidence="6" id="KW-0862">Zinc</keyword>
<evidence type="ECO:0000313" key="9">
    <source>
        <dbReference type="Proteomes" id="UP000808337"/>
    </source>
</evidence>
<feature type="binding site" evidence="6">
    <location>
        <position position="91"/>
    </location>
    <ligand>
        <name>Zn(2+)</name>
        <dbReference type="ChEBI" id="CHEBI:29105"/>
    </ligand>
</feature>
<keyword evidence="6" id="KW-0479">Metal-binding</keyword>
<dbReference type="Gene3D" id="3.30.1130.10">
    <property type="match status" value="1"/>
</dbReference>
<gene>
    <name evidence="6 8" type="primary">folE</name>
    <name evidence="8" type="ORF">IPP15_01910</name>
</gene>
<evidence type="ECO:0000256" key="3">
    <source>
        <dbReference type="ARBA" id="ARBA00008085"/>
    </source>
</evidence>
<organism evidence="8 9">
    <name type="scientific">Candidatus Opimibacter skivensis</name>
    <dbReference type="NCBI Taxonomy" id="2982028"/>
    <lineage>
        <taxon>Bacteria</taxon>
        <taxon>Pseudomonadati</taxon>
        <taxon>Bacteroidota</taxon>
        <taxon>Saprospiria</taxon>
        <taxon>Saprospirales</taxon>
        <taxon>Saprospiraceae</taxon>
        <taxon>Candidatus Opimibacter</taxon>
    </lineage>
</organism>
<dbReference type="NCBIfam" id="NF006826">
    <property type="entry name" value="PRK09347.1-3"/>
    <property type="match status" value="1"/>
</dbReference>
<dbReference type="PANTHER" id="PTHR11109:SF7">
    <property type="entry name" value="GTP CYCLOHYDROLASE 1"/>
    <property type="match status" value="1"/>
</dbReference>
<evidence type="ECO:0000313" key="8">
    <source>
        <dbReference type="EMBL" id="MBK9981178.1"/>
    </source>
</evidence>
<dbReference type="NCBIfam" id="TIGR00063">
    <property type="entry name" value="folE"/>
    <property type="match status" value="1"/>
</dbReference>
<proteinExistence type="inferred from homology"/>
<dbReference type="Pfam" id="PF01227">
    <property type="entry name" value="GTP_cyclohydroI"/>
    <property type="match status" value="1"/>
</dbReference>
<dbReference type="GO" id="GO:0006730">
    <property type="term" value="P:one-carbon metabolic process"/>
    <property type="evidence" value="ECO:0007669"/>
    <property type="project" value="UniProtKB-UniRule"/>
</dbReference>
<sequence>MPKNKQDERDAQESITIMQKHYEGLLMQIGEDVNRNGLIKTPERAAKALHYLTNGYNIDPSAILMSAMFEEEYSEMVIVKGIEVYSMCEHHILPFFGKAHIAYIPNGKIVGLSKIPRVVDIFSRRLQVQERLTHEVLQCIDETLKPLGCAVVIEAKHMCMMMRGVQKQNSTTTTSAFTGQFNKVETRNEFLHLISSDLS</sequence>
<dbReference type="Proteomes" id="UP000808337">
    <property type="component" value="Unassembled WGS sequence"/>
</dbReference>
<dbReference type="InterPro" id="IPR020602">
    <property type="entry name" value="GTP_CycHdrlase_I_dom"/>
</dbReference>
<dbReference type="GO" id="GO:0005525">
    <property type="term" value="F:GTP binding"/>
    <property type="evidence" value="ECO:0007669"/>
    <property type="project" value="UniProtKB-KW"/>
</dbReference>
<dbReference type="InterPro" id="IPR043134">
    <property type="entry name" value="GTP-CH-I_N"/>
</dbReference>
<dbReference type="FunFam" id="3.30.1130.10:FF:000001">
    <property type="entry name" value="GTP cyclohydrolase 1"/>
    <property type="match status" value="1"/>
</dbReference>
<feature type="binding site" evidence="6">
    <location>
        <position position="159"/>
    </location>
    <ligand>
        <name>Zn(2+)</name>
        <dbReference type="ChEBI" id="CHEBI:29105"/>
    </ligand>
</feature>
<dbReference type="EC" id="3.5.4.16" evidence="6"/>
<dbReference type="GO" id="GO:0006729">
    <property type="term" value="P:tetrahydrobiopterin biosynthetic process"/>
    <property type="evidence" value="ECO:0007669"/>
    <property type="project" value="TreeGrafter"/>
</dbReference>
<dbReference type="EMBL" id="JADKGY010000001">
    <property type="protein sequence ID" value="MBK9981178.1"/>
    <property type="molecule type" value="Genomic_DNA"/>
</dbReference>
<dbReference type="Gene3D" id="1.10.286.10">
    <property type="match status" value="1"/>
</dbReference>
<keyword evidence="5 6" id="KW-0378">Hydrolase</keyword>